<keyword evidence="2" id="KW-1185">Reference proteome</keyword>
<protein>
    <submittedName>
        <fullName evidence="1">Enzyme that catalyzes the fourth step in the histidine pathway</fullName>
        <ecNumber evidence="1">5.3.1.16</ecNumber>
    </submittedName>
</protein>
<proteinExistence type="predicted"/>
<keyword evidence="1" id="KW-0413">Isomerase</keyword>
<gene>
    <name evidence="1" type="primary">HIS6_1</name>
    <name evidence="1" type="ORF">EV182_000204</name>
</gene>
<evidence type="ECO:0000313" key="1">
    <source>
        <dbReference type="EMBL" id="KAJ1680334.1"/>
    </source>
</evidence>
<organism evidence="1 2">
    <name type="scientific">Spiromyces aspiralis</name>
    <dbReference type="NCBI Taxonomy" id="68401"/>
    <lineage>
        <taxon>Eukaryota</taxon>
        <taxon>Fungi</taxon>
        <taxon>Fungi incertae sedis</taxon>
        <taxon>Zoopagomycota</taxon>
        <taxon>Kickxellomycotina</taxon>
        <taxon>Kickxellomycetes</taxon>
        <taxon>Kickxellales</taxon>
        <taxon>Kickxellaceae</taxon>
        <taxon>Spiromyces</taxon>
    </lineage>
</organism>
<reference evidence="1" key="1">
    <citation type="submission" date="2022-06" db="EMBL/GenBank/DDBJ databases">
        <title>Phylogenomic reconstructions and comparative analyses of Kickxellomycotina fungi.</title>
        <authorList>
            <person name="Reynolds N.K."/>
            <person name="Stajich J.E."/>
            <person name="Barry K."/>
            <person name="Grigoriev I.V."/>
            <person name="Crous P."/>
            <person name="Smith M.E."/>
        </authorList>
    </citation>
    <scope>NUCLEOTIDE SEQUENCE</scope>
    <source>
        <strain evidence="1">RSA 2271</strain>
    </source>
</reference>
<dbReference type="EC" id="5.3.1.16" evidence="1"/>
<comment type="caution">
    <text evidence="1">The sequence shown here is derived from an EMBL/GenBank/DDBJ whole genome shotgun (WGS) entry which is preliminary data.</text>
</comment>
<evidence type="ECO:0000313" key="2">
    <source>
        <dbReference type="Proteomes" id="UP001145114"/>
    </source>
</evidence>
<accession>A0ACC1I2H0</accession>
<dbReference type="EMBL" id="JAMZIH010000006">
    <property type="protein sequence ID" value="KAJ1680334.1"/>
    <property type="molecule type" value="Genomic_DNA"/>
</dbReference>
<sequence>MAPIAHRPRTLFRPCIDLHQGKVKQIVGGTLQDHSDDGLKTNFVSDAGYYAGLYRIYDLRGAHVIKLGSNNDDAAREALAAWPDQLQVGGGITIDNALEWLDAGAQKVIVTSWLFPNAKFSVDRLIELCDKVGRDRLVVDISCRVRNGGWWVAMNKWQTVTDMEPTSRDSARGSTKR</sequence>
<name>A0ACC1I2H0_9FUNG</name>
<dbReference type="Proteomes" id="UP001145114">
    <property type="component" value="Unassembled WGS sequence"/>
</dbReference>